<sequence>MDDSKFSSGFIGSKELNQCELNDEGKSLREIGRLVGGHYFTILKAVTRLRDNVIDEKVTRTGRKRFLDCRSDRIGPIFNNGNDLGMYLNGKR</sequence>
<keyword evidence="2" id="KW-1185">Reference proteome</keyword>
<dbReference type="EMBL" id="LWCA01001631">
    <property type="protein sequence ID" value="OAF64758.1"/>
    <property type="molecule type" value="Genomic_DNA"/>
</dbReference>
<proteinExistence type="predicted"/>
<comment type="caution">
    <text evidence="1">The sequence shown here is derived from an EMBL/GenBank/DDBJ whole genome shotgun (WGS) entry which is preliminary data.</text>
</comment>
<dbReference type="Proteomes" id="UP000078046">
    <property type="component" value="Unassembled WGS sequence"/>
</dbReference>
<dbReference type="AlphaFoldDB" id="A0A177ARY5"/>
<name>A0A177ARY5_9BILA</name>
<evidence type="ECO:0000313" key="1">
    <source>
        <dbReference type="EMBL" id="OAF64758.1"/>
    </source>
</evidence>
<evidence type="ECO:0000313" key="2">
    <source>
        <dbReference type="Proteomes" id="UP000078046"/>
    </source>
</evidence>
<protein>
    <submittedName>
        <fullName evidence="1">Uncharacterized protein</fullName>
    </submittedName>
</protein>
<dbReference type="OrthoDB" id="4843387at2759"/>
<accession>A0A177ARY5</accession>
<organism evidence="1 2">
    <name type="scientific">Intoshia linei</name>
    <dbReference type="NCBI Taxonomy" id="1819745"/>
    <lineage>
        <taxon>Eukaryota</taxon>
        <taxon>Metazoa</taxon>
        <taxon>Spiralia</taxon>
        <taxon>Lophotrochozoa</taxon>
        <taxon>Mesozoa</taxon>
        <taxon>Orthonectida</taxon>
        <taxon>Rhopaluridae</taxon>
        <taxon>Intoshia</taxon>
    </lineage>
</organism>
<reference evidence="1 2" key="1">
    <citation type="submission" date="2016-04" db="EMBL/GenBank/DDBJ databases">
        <title>The genome of Intoshia linei affirms orthonectids as highly simplified spiralians.</title>
        <authorList>
            <person name="Mikhailov K.V."/>
            <person name="Slusarev G.S."/>
            <person name="Nikitin M.A."/>
            <person name="Logacheva M.D."/>
            <person name="Penin A."/>
            <person name="Aleoshin V."/>
            <person name="Panchin Y.V."/>
        </authorList>
    </citation>
    <scope>NUCLEOTIDE SEQUENCE [LARGE SCALE GENOMIC DNA]</scope>
    <source>
        <strain evidence="1">Intl2013</strain>
        <tissue evidence="1">Whole animal</tissue>
    </source>
</reference>
<gene>
    <name evidence="1" type="ORF">A3Q56_07490</name>
</gene>